<evidence type="ECO:0000313" key="11">
    <source>
        <dbReference type="EMBL" id="TDW97021.1"/>
    </source>
</evidence>
<organism evidence="11 12">
    <name type="scientific">Dinghuibacter silviterrae</name>
    <dbReference type="NCBI Taxonomy" id="1539049"/>
    <lineage>
        <taxon>Bacteria</taxon>
        <taxon>Pseudomonadati</taxon>
        <taxon>Bacteroidota</taxon>
        <taxon>Chitinophagia</taxon>
        <taxon>Chitinophagales</taxon>
        <taxon>Chitinophagaceae</taxon>
        <taxon>Dinghuibacter</taxon>
    </lineage>
</organism>
<dbReference type="GO" id="GO:0005524">
    <property type="term" value="F:ATP binding"/>
    <property type="evidence" value="ECO:0007669"/>
    <property type="project" value="UniProtKB-KW"/>
</dbReference>
<evidence type="ECO:0000256" key="8">
    <source>
        <dbReference type="ARBA" id="ARBA00029346"/>
    </source>
</evidence>
<dbReference type="CDD" id="cd02163">
    <property type="entry name" value="PPAT"/>
    <property type="match status" value="1"/>
</dbReference>
<feature type="binding site" evidence="9">
    <location>
        <begin position="89"/>
        <end position="91"/>
    </location>
    <ligand>
        <name>ATP</name>
        <dbReference type="ChEBI" id="CHEBI:30616"/>
    </ligand>
</feature>
<keyword evidence="12" id="KW-1185">Reference proteome</keyword>
<dbReference type="AlphaFoldDB" id="A0A4R8DH39"/>
<dbReference type="SUPFAM" id="SSF52374">
    <property type="entry name" value="Nucleotidylyl transferase"/>
    <property type="match status" value="1"/>
</dbReference>
<dbReference type="OrthoDB" id="9806661at2"/>
<name>A0A4R8DH39_9BACT</name>
<keyword evidence="5 9" id="KW-0067">ATP-binding</keyword>
<dbReference type="GO" id="GO:0015937">
    <property type="term" value="P:coenzyme A biosynthetic process"/>
    <property type="evidence" value="ECO:0007669"/>
    <property type="project" value="UniProtKB-UniRule"/>
</dbReference>
<evidence type="ECO:0000256" key="3">
    <source>
        <dbReference type="ARBA" id="ARBA00022695"/>
    </source>
</evidence>
<dbReference type="PANTHER" id="PTHR21342">
    <property type="entry name" value="PHOSPHOPANTETHEINE ADENYLYLTRANSFERASE"/>
    <property type="match status" value="1"/>
</dbReference>
<dbReference type="InterPro" id="IPR004821">
    <property type="entry name" value="Cyt_trans-like"/>
</dbReference>
<evidence type="ECO:0000256" key="4">
    <source>
        <dbReference type="ARBA" id="ARBA00022741"/>
    </source>
</evidence>
<gene>
    <name evidence="9" type="primary">coaD</name>
    <name evidence="11" type="ORF">EDB95_4858</name>
</gene>
<evidence type="ECO:0000256" key="2">
    <source>
        <dbReference type="ARBA" id="ARBA00022679"/>
    </source>
</evidence>
<comment type="subunit">
    <text evidence="9">Homohexamer.</text>
</comment>
<feature type="binding site" evidence="9">
    <location>
        <begin position="10"/>
        <end position="11"/>
    </location>
    <ligand>
        <name>ATP</name>
        <dbReference type="ChEBI" id="CHEBI:30616"/>
    </ligand>
</feature>
<dbReference type="InterPro" id="IPR014729">
    <property type="entry name" value="Rossmann-like_a/b/a_fold"/>
</dbReference>
<dbReference type="UniPathway" id="UPA00241">
    <property type="reaction ID" value="UER00355"/>
</dbReference>
<protein>
    <recommendedName>
        <fullName evidence="9">Phosphopantetheine adenylyltransferase</fullName>
        <ecNumber evidence="9">2.7.7.3</ecNumber>
    </recommendedName>
    <alternativeName>
        <fullName evidence="9">Dephospho-CoA pyrophosphorylase</fullName>
    </alternativeName>
    <alternativeName>
        <fullName evidence="9">Pantetheine-phosphate adenylyltransferase</fullName>
        <shortName evidence="9">PPAT</shortName>
    </alternativeName>
</protein>
<keyword evidence="2 9" id="KW-0808">Transferase</keyword>
<feature type="domain" description="Cytidyltransferase-like" evidence="10">
    <location>
        <begin position="6"/>
        <end position="133"/>
    </location>
</feature>
<dbReference type="GO" id="GO:0005737">
    <property type="term" value="C:cytoplasm"/>
    <property type="evidence" value="ECO:0007669"/>
    <property type="project" value="UniProtKB-SubCell"/>
</dbReference>
<feature type="binding site" evidence="9">
    <location>
        <position position="99"/>
    </location>
    <ligand>
        <name>ATP</name>
        <dbReference type="ChEBI" id="CHEBI:30616"/>
    </ligand>
</feature>
<dbReference type="EC" id="2.7.7.3" evidence="9"/>
<evidence type="ECO:0000256" key="5">
    <source>
        <dbReference type="ARBA" id="ARBA00022840"/>
    </source>
</evidence>
<evidence type="ECO:0000313" key="12">
    <source>
        <dbReference type="Proteomes" id="UP000294498"/>
    </source>
</evidence>
<comment type="subcellular location">
    <subcellularLocation>
        <location evidence="9">Cytoplasm</location>
    </subcellularLocation>
</comment>
<dbReference type="GO" id="GO:0004595">
    <property type="term" value="F:pantetheine-phosphate adenylyltransferase activity"/>
    <property type="evidence" value="ECO:0007669"/>
    <property type="project" value="UniProtKB-UniRule"/>
</dbReference>
<evidence type="ECO:0000256" key="7">
    <source>
        <dbReference type="ARBA" id="ARBA00022993"/>
    </source>
</evidence>
<sequence length="170" mass="19016">MERIALFPGTFDPVTLGHLDIIHRALPLFDRLFIGIGTNISKVPMFSNEQRLEWFNEIFRDEPRIETVVYDGLTVECCRRVGASYIVRGIRYVNDFEYEKAIADMNRSLEGHIETVFLTCLPEFTSVASTLVRDVLRNGGDVAKFLPPAVVKSLAAAKAAEPTEAAAPKK</sequence>
<dbReference type="NCBIfam" id="TIGR01510">
    <property type="entry name" value="coaD_prev_kdtB"/>
    <property type="match status" value="1"/>
</dbReference>
<feature type="binding site" evidence="9">
    <location>
        <position position="74"/>
    </location>
    <ligand>
        <name>substrate</name>
    </ligand>
</feature>
<dbReference type="HAMAP" id="MF_00151">
    <property type="entry name" value="PPAT_bact"/>
    <property type="match status" value="1"/>
</dbReference>
<dbReference type="Gene3D" id="3.40.50.620">
    <property type="entry name" value="HUPs"/>
    <property type="match status" value="1"/>
</dbReference>
<keyword evidence="6 9" id="KW-0460">Magnesium</keyword>
<dbReference type="PRINTS" id="PR01020">
    <property type="entry name" value="LPSBIOSNTHSS"/>
</dbReference>
<evidence type="ECO:0000256" key="6">
    <source>
        <dbReference type="ARBA" id="ARBA00022842"/>
    </source>
</evidence>
<dbReference type="Pfam" id="PF01467">
    <property type="entry name" value="CTP_transf_like"/>
    <property type="match status" value="1"/>
</dbReference>
<comment type="function">
    <text evidence="9">Reversibly transfers an adenylyl group from ATP to 4'-phosphopantetheine, yielding dephospho-CoA (dPCoA) and pyrophosphate.</text>
</comment>
<feature type="binding site" evidence="9">
    <location>
        <position position="88"/>
    </location>
    <ligand>
        <name>substrate</name>
    </ligand>
</feature>
<dbReference type="NCBIfam" id="TIGR00125">
    <property type="entry name" value="cyt_tran_rel"/>
    <property type="match status" value="1"/>
</dbReference>
<feature type="binding site" evidence="9">
    <location>
        <begin position="124"/>
        <end position="130"/>
    </location>
    <ligand>
        <name>ATP</name>
        <dbReference type="ChEBI" id="CHEBI:30616"/>
    </ligand>
</feature>
<feature type="binding site" evidence="9">
    <location>
        <position position="42"/>
    </location>
    <ligand>
        <name>substrate</name>
    </ligand>
</feature>
<proteinExistence type="inferred from homology"/>
<keyword evidence="3 9" id="KW-0548">Nucleotidyltransferase</keyword>
<keyword evidence="4 9" id="KW-0547">Nucleotide-binding</keyword>
<feature type="binding site" evidence="9">
    <location>
        <position position="18"/>
    </location>
    <ligand>
        <name>ATP</name>
        <dbReference type="ChEBI" id="CHEBI:30616"/>
    </ligand>
</feature>
<dbReference type="Proteomes" id="UP000294498">
    <property type="component" value="Unassembled WGS sequence"/>
</dbReference>
<comment type="catalytic activity">
    <reaction evidence="8 9">
        <text>(R)-4'-phosphopantetheine + ATP + H(+) = 3'-dephospho-CoA + diphosphate</text>
        <dbReference type="Rhea" id="RHEA:19801"/>
        <dbReference type="ChEBI" id="CHEBI:15378"/>
        <dbReference type="ChEBI" id="CHEBI:30616"/>
        <dbReference type="ChEBI" id="CHEBI:33019"/>
        <dbReference type="ChEBI" id="CHEBI:57328"/>
        <dbReference type="ChEBI" id="CHEBI:61723"/>
        <dbReference type="EC" id="2.7.7.3"/>
    </reaction>
</comment>
<feature type="site" description="Transition state stabilizer" evidence="9">
    <location>
        <position position="18"/>
    </location>
</feature>
<dbReference type="PANTHER" id="PTHR21342:SF1">
    <property type="entry name" value="PHOSPHOPANTETHEINE ADENYLYLTRANSFERASE"/>
    <property type="match status" value="1"/>
</dbReference>
<comment type="cofactor">
    <cofactor evidence="9">
        <name>Mg(2+)</name>
        <dbReference type="ChEBI" id="CHEBI:18420"/>
    </cofactor>
</comment>
<evidence type="ECO:0000256" key="1">
    <source>
        <dbReference type="ARBA" id="ARBA00022490"/>
    </source>
</evidence>
<feature type="binding site" evidence="9">
    <location>
        <position position="10"/>
    </location>
    <ligand>
        <name>substrate</name>
    </ligand>
</feature>
<dbReference type="RefSeq" id="WP_133998494.1">
    <property type="nucleotide sequence ID" value="NZ_SODV01000002.1"/>
</dbReference>
<dbReference type="EMBL" id="SODV01000002">
    <property type="protein sequence ID" value="TDW97021.1"/>
    <property type="molecule type" value="Genomic_DNA"/>
</dbReference>
<reference evidence="11 12" key="1">
    <citation type="submission" date="2019-03" db="EMBL/GenBank/DDBJ databases">
        <title>Genomic Encyclopedia of Type Strains, Phase IV (KMG-IV): sequencing the most valuable type-strain genomes for metagenomic binning, comparative biology and taxonomic classification.</title>
        <authorList>
            <person name="Goeker M."/>
        </authorList>
    </citation>
    <scope>NUCLEOTIDE SEQUENCE [LARGE SCALE GENOMIC DNA]</scope>
    <source>
        <strain evidence="11 12">DSM 100059</strain>
    </source>
</reference>
<keyword evidence="7 9" id="KW-0173">Coenzyme A biosynthesis</keyword>
<evidence type="ECO:0000259" key="10">
    <source>
        <dbReference type="Pfam" id="PF01467"/>
    </source>
</evidence>
<keyword evidence="1 9" id="KW-0963">Cytoplasm</keyword>
<evidence type="ECO:0000256" key="9">
    <source>
        <dbReference type="HAMAP-Rule" id="MF_00151"/>
    </source>
</evidence>
<comment type="pathway">
    <text evidence="9">Cofactor biosynthesis; coenzyme A biosynthesis; CoA from (R)-pantothenate: step 4/5.</text>
</comment>
<comment type="similarity">
    <text evidence="9">Belongs to the bacterial CoaD family.</text>
</comment>
<accession>A0A4R8DH39</accession>
<dbReference type="InterPro" id="IPR001980">
    <property type="entry name" value="PPAT"/>
</dbReference>
<comment type="caution">
    <text evidence="11">The sequence shown here is derived from an EMBL/GenBank/DDBJ whole genome shotgun (WGS) entry which is preliminary data.</text>
</comment>